<feature type="compositionally biased region" description="Basic and acidic residues" evidence="1">
    <location>
        <begin position="65"/>
        <end position="86"/>
    </location>
</feature>
<evidence type="ECO:0000313" key="2">
    <source>
        <dbReference type="EMBL" id="PRP93588.1"/>
    </source>
</evidence>
<reference evidence="2 3" key="1">
    <citation type="submission" date="2018-03" db="EMBL/GenBank/DDBJ databases">
        <title>Draft Genome Sequences of the Obligatory Marine Myxobacteria Enhygromyxa salina SWB007.</title>
        <authorList>
            <person name="Poehlein A."/>
            <person name="Moghaddam J.A."/>
            <person name="Harms H."/>
            <person name="Alanjari M."/>
            <person name="Koenig G.M."/>
            <person name="Daniel R."/>
            <person name="Schaeberle T.F."/>
        </authorList>
    </citation>
    <scope>NUCLEOTIDE SEQUENCE [LARGE SCALE GENOMIC DNA]</scope>
    <source>
        <strain evidence="2 3">SWB007</strain>
    </source>
</reference>
<dbReference type="AlphaFoldDB" id="A0A2S9XL31"/>
<dbReference type="Proteomes" id="UP000238823">
    <property type="component" value="Unassembled WGS sequence"/>
</dbReference>
<gene>
    <name evidence="2" type="ORF">ENSA7_80160</name>
</gene>
<dbReference type="EMBL" id="PVNL01000147">
    <property type="protein sequence ID" value="PRP93588.1"/>
    <property type="molecule type" value="Genomic_DNA"/>
</dbReference>
<organism evidence="2 3">
    <name type="scientific">Enhygromyxa salina</name>
    <dbReference type="NCBI Taxonomy" id="215803"/>
    <lineage>
        <taxon>Bacteria</taxon>
        <taxon>Pseudomonadati</taxon>
        <taxon>Myxococcota</taxon>
        <taxon>Polyangia</taxon>
        <taxon>Nannocystales</taxon>
        <taxon>Nannocystaceae</taxon>
        <taxon>Enhygromyxa</taxon>
    </lineage>
</organism>
<accession>A0A2S9XL31</accession>
<evidence type="ECO:0000313" key="3">
    <source>
        <dbReference type="Proteomes" id="UP000238823"/>
    </source>
</evidence>
<sequence length="86" mass="9899">MSSGLFGEPLVRCRSARERQRYLRRLSALGFGAWHDLRPRSGVSCEHAVVPQCVEPWWRDQGTQPREEVQRSEQDGVHTPEKLALD</sequence>
<feature type="region of interest" description="Disordered" evidence="1">
    <location>
        <begin position="61"/>
        <end position="86"/>
    </location>
</feature>
<protein>
    <submittedName>
        <fullName evidence="2">Uncharacterized protein</fullName>
    </submittedName>
</protein>
<comment type="caution">
    <text evidence="2">The sequence shown here is derived from an EMBL/GenBank/DDBJ whole genome shotgun (WGS) entry which is preliminary data.</text>
</comment>
<proteinExistence type="predicted"/>
<name>A0A2S9XL31_9BACT</name>
<evidence type="ECO:0000256" key="1">
    <source>
        <dbReference type="SAM" id="MobiDB-lite"/>
    </source>
</evidence>